<dbReference type="SUPFAM" id="SSF53790">
    <property type="entry name" value="Tetrapyrrole methylase"/>
    <property type="match status" value="1"/>
</dbReference>
<evidence type="ECO:0000256" key="6">
    <source>
        <dbReference type="ARBA" id="ARBA00022691"/>
    </source>
</evidence>
<reference evidence="9" key="1">
    <citation type="submission" date="2017-04" db="EMBL/GenBank/DDBJ databases">
        <title>Genome deletions in a multicellular cyanobacterial endosymbiont for morphological adaptation in marine diatoms.</title>
        <authorList>
            <person name="Wang Y."/>
            <person name="Gao H."/>
            <person name="Li R."/>
            <person name="Xu X."/>
        </authorList>
    </citation>
    <scope>NUCLEOTIDE SEQUENCE</scope>
    <source>
        <strain evidence="9">FACHB 800</strain>
    </source>
</reference>
<keyword evidence="5" id="KW-0808">Transferase</keyword>
<keyword evidence="3" id="KW-0169">Cobalamin biosynthesis</keyword>
<dbReference type="InterPro" id="IPR006364">
    <property type="entry name" value="CobI/CbiL/CobIJ_dom"/>
</dbReference>
<evidence type="ECO:0000313" key="10">
    <source>
        <dbReference type="Proteomes" id="UP000683511"/>
    </source>
</evidence>
<dbReference type="InterPro" id="IPR012382">
    <property type="entry name" value="CobI/CbiL"/>
</dbReference>
<keyword evidence="4 9" id="KW-0489">Methyltransferase</keyword>
<dbReference type="EMBL" id="CP021056">
    <property type="protein sequence ID" value="QXE24422.1"/>
    <property type="molecule type" value="Genomic_DNA"/>
</dbReference>
<proteinExistence type="inferred from homology"/>
<dbReference type="Gene3D" id="3.40.1010.10">
    <property type="entry name" value="Cobalt-precorrin-4 Transmethylase, Domain 1"/>
    <property type="match status" value="1"/>
</dbReference>
<dbReference type="CDD" id="cd11645">
    <property type="entry name" value="Precorrin_2_C20_MT"/>
    <property type="match status" value="1"/>
</dbReference>
<dbReference type="InterPro" id="IPR035996">
    <property type="entry name" value="4pyrrol_Methylase_sf"/>
</dbReference>
<dbReference type="NCBIfam" id="TIGR01467">
    <property type="entry name" value="cobI_cbiL"/>
    <property type="match status" value="1"/>
</dbReference>
<dbReference type="RefSeq" id="WP_190601305.1">
    <property type="nucleotide sequence ID" value="NZ_CP021056.1"/>
</dbReference>
<sequence>MNTAGRLYGIGVGPGDPELLTLKALRLLRSAPVLAYHSAADRESIARKIVDQHLPGNQIEVRFHFPRALEPEKASSIYDQEIEPVAEHLAAGRDVVVLCEGDPFFYGSFMYLFTRLSEKYHTEVVPGVSSLMACPVALGVPFTYYNDILKILPAPLPPDILKRELLTSDAVAIMKLGRHFPKIRNILHELGLAPRAKYIERATTTQQRIIPLDEVNPEQVPYFAMIVIPTTSRL</sequence>
<accession>A0A975TAE7</accession>
<feature type="domain" description="Tetrapyrrole methylase" evidence="8">
    <location>
        <begin position="6"/>
        <end position="211"/>
    </location>
</feature>
<comment type="pathway">
    <text evidence="1">Cofactor biosynthesis; adenosylcobalamin biosynthesis.</text>
</comment>
<evidence type="ECO:0000313" key="9">
    <source>
        <dbReference type="EMBL" id="QXE24422.1"/>
    </source>
</evidence>
<protein>
    <submittedName>
        <fullName evidence="9">Cobalamin biosynthesis precorrin-2 methyltransferase</fullName>
    </submittedName>
</protein>
<dbReference type="InterPro" id="IPR014777">
    <property type="entry name" value="4pyrrole_Mease_sub1"/>
</dbReference>
<dbReference type="GO" id="GO:0030788">
    <property type="term" value="F:precorrin-2 C20-methyltransferase activity"/>
    <property type="evidence" value="ECO:0007669"/>
    <property type="project" value="InterPro"/>
</dbReference>
<evidence type="ECO:0000256" key="3">
    <source>
        <dbReference type="ARBA" id="ARBA00022573"/>
    </source>
</evidence>
<evidence type="ECO:0000256" key="1">
    <source>
        <dbReference type="ARBA" id="ARBA00004953"/>
    </source>
</evidence>
<dbReference type="PANTHER" id="PTHR43467:SF2">
    <property type="entry name" value="COBALT-PRECORRIN-2 C(20)-METHYLTRANSFERASE"/>
    <property type="match status" value="1"/>
</dbReference>
<gene>
    <name evidence="9" type="ORF">B6N60_03127</name>
</gene>
<dbReference type="KEGG" id="rsin:B6N60_03127"/>
<dbReference type="AlphaFoldDB" id="A0A975TAE7"/>
<dbReference type="InterPro" id="IPR014776">
    <property type="entry name" value="4pyrrole_Mease_sub2"/>
</dbReference>
<dbReference type="Pfam" id="PF00590">
    <property type="entry name" value="TP_methylase"/>
    <property type="match status" value="1"/>
</dbReference>
<evidence type="ECO:0000259" key="8">
    <source>
        <dbReference type="Pfam" id="PF00590"/>
    </source>
</evidence>
<evidence type="ECO:0000256" key="5">
    <source>
        <dbReference type="ARBA" id="ARBA00022679"/>
    </source>
</evidence>
<keyword evidence="10" id="KW-1185">Reference proteome</keyword>
<dbReference type="GO" id="GO:0032259">
    <property type="term" value="P:methylation"/>
    <property type="evidence" value="ECO:0007669"/>
    <property type="project" value="UniProtKB-KW"/>
</dbReference>
<evidence type="ECO:0000256" key="4">
    <source>
        <dbReference type="ARBA" id="ARBA00022603"/>
    </source>
</evidence>
<organism evidence="9 10">
    <name type="scientific">Richelia sinica FACHB-800</name>
    <dbReference type="NCBI Taxonomy" id="1357546"/>
    <lineage>
        <taxon>Bacteria</taxon>
        <taxon>Bacillati</taxon>
        <taxon>Cyanobacteriota</taxon>
        <taxon>Cyanophyceae</taxon>
        <taxon>Nostocales</taxon>
        <taxon>Nostocaceae</taxon>
        <taxon>Richelia</taxon>
    </lineage>
</organism>
<evidence type="ECO:0000256" key="7">
    <source>
        <dbReference type="PIRNR" id="PIRNR036427"/>
    </source>
</evidence>
<keyword evidence="6" id="KW-0949">S-adenosyl-L-methionine</keyword>
<evidence type="ECO:0000256" key="2">
    <source>
        <dbReference type="ARBA" id="ARBA00005879"/>
    </source>
</evidence>
<dbReference type="InterPro" id="IPR000878">
    <property type="entry name" value="4pyrrol_Mease"/>
</dbReference>
<comment type="similarity">
    <text evidence="2 7">Belongs to the precorrin methyltransferase family.</text>
</comment>
<name>A0A975TAE7_9NOST</name>
<dbReference type="PANTHER" id="PTHR43467">
    <property type="entry name" value="COBALT-PRECORRIN-2 C(20)-METHYLTRANSFERASE"/>
    <property type="match status" value="1"/>
</dbReference>
<dbReference type="Proteomes" id="UP000683511">
    <property type="component" value="Chromosome"/>
</dbReference>
<dbReference type="GO" id="GO:0009236">
    <property type="term" value="P:cobalamin biosynthetic process"/>
    <property type="evidence" value="ECO:0007669"/>
    <property type="project" value="UniProtKB-UniRule"/>
</dbReference>
<dbReference type="NCBIfam" id="NF004647">
    <property type="entry name" value="PRK05990.1"/>
    <property type="match status" value="1"/>
</dbReference>
<dbReference type="Gene3D" id="3.30.950.10">
    <property type="entry name" value="Methyltransferase, Cobalt-precorrin-4 Transmethylase, Domain 2"/>
    <property type="match status" value="1"/>
</dbReference>
<dbReference type="PIRSF" id="PIRSF036427">
    <property type="entry name" value="Precrrn-2_mtase"/>
    <property type="match status" value="1"/>
</dbReference>